<protein>
    <recommendedName>
        <fullName evidence="4">DUF4283 domain-containing protein</fullName>
    </recommendedName>
</protein>
<dbReference type="Proteomes" id="UP000288805">
    <property type="component" value="Unassembled WGS sequence"/>
</dbReference>
<evidence type="ECO:0000313" key="2">
    <source>
        <dbReference type="EMBL" id="RVX11489.1"/>
    </source>
</evidence>
<organism evidence="2 3">
    <name type="scientific">Vitis vinifera</name>
    <name type="common">Grape</name>
    <dbReference type="NCBI Taxonomy" id="29760"/>
    <lineage>
        <taxon>Eukaryota</taxon>
        <taxon>Viridiplantae</taxon>
        <taxon>Streptophyta</taxon>
        <taxon>Embryophyta</taxon>
        <taxon>Tracheophyta</taxon>
        <taxon>Spermatophyta</taxon>
        <taxon>Magnoliopsida</taxon>
        <taxon>eudicotyledons</taxon>
        <taxon>Gunneridae</taxon>
        <taxon>Pentapetalae</taxon>
        <taxon>rosids</taxon>
        <taxon>Vitales</taxon>
        <taxon>Vitaceae</taxon>
        <taxon>Viteae</taxon>
        <taxon>Vitis</taxon>
    </lineage>
</organism>
<feature type="compositionally biased region" description="Basic and acidic residues" evidence="1">
    <location>
        <begin position="77"/>
        <end position="89"/>
    </location>
</feature>
<evidence type="ECO:0000313" key="3">
    <source>
        <dbReference type="Proteomes" id="UP000288805"/>
    </source>
</evidence>
<accession>A0A438JRB7</accession>
<dbReference type="AlphaFoldDB" id="A0A438JRB7"/>
<feature type="region of interest" description="Disordered" evidence="1">
    <location>
        <begin position="77"/>
        <end position="119"/>
    </location>
</feature>
<name>A0A438JRB7_VITVI</name>
<sequence length="456" mass="50177">MFKSIGDCCGGLVGVDEATKNLSQLQWARILVKNNGNFFPGTLNLVVKSFCYAVRLWWEVQPRVSAVEPMMNLRRKEGERMREKGDEQSRAGNSGGKEKEGWRAAGADGSGAVRKRKGKEKCDGDKIGVSVEGLAGYSKKEGEVGSSEKTVWKGLIAASVGYKWVKGSLGKGPVKQRPKVVEKDGQDDGPSSFQKDGLGRLEHRSRVAGGEGQPILASVWAPSAYKSPWDELSVNARASSCLEPAEEFFAEDSLIGGMGPAAAIGTPERCSITDECFLEEASRYSLLKSSTDCVWGGRASSSSSPFSGLGGSLLEMEERCGCEVVLKEAEEELSISPLSMRQAEERMVERSTSGFFPQIDGRKEWGEEAEKNMESWSYSCLAKFCHCLGMPTEGCEREILKLLHKMRDRRDRSENLSGKKRKGQRTSRFDRELKKLEWSVNYSGSGGDREHQECVT</sequence>
<evidence type="ECO:0008006" key="4">
    <source>
        <dbReference type="Google" id="ProtNLM"/>
    </source>
</evidence>
<comment type="caution">
    <text evidence="2">The sequence shown here is derived from an EMBL/GenBank/DDBJ whole genome shotgun (WGS) entry which is preliminary data.</text>
</comment>
<dbReference type="EMBL" id="QGNW01000030">
    <property type="protein sequence ID" value="RVX11489.1"/>
    <property type="molecule type" value="Genomic_DNA"/>
</dbReference>
<feature type="region of interest" description="Disordered" evidence="1">
    <location>
        <begin position="171"/>
        <end position="201"/>
    </location>
</feature>
<proteinExistence type="predicted"/>
<dbReference type="PANTHER" id="PTHR34427:SF5">
    <property type="entry name" value="DUF4283 DOMAIN-CONTAINING PROTEIN"/>
    <property type="match status" value="1"/>
</dbReference>
<gene>
    <name evidence="2" type="ORF">CK203_015859</name>
</gene>
<dbReference type="PANTHER" id="PTHR34427">
    <property type="entry name" value="DUF4283 DOMAIN PROTEIN"/>
    <property type="match status" value="1"/>
</dbReference>
<reference evidence="2 3" key="1">
    <citation type="journal article" date="2018" name="PLoS Genet.">
        <title>Population sequencing reveals clonal diversity and ancestral inbreeding in the grapevine cultivar Chardonnay.</title>
        <authorList>
            <person name="Roach M.J."/>
            <person name="Johnson D.L."/>
            <person name="Bohlmann J."/>
            <person name="van Vuuren H.J."/>
            <person name="Jones S.J."/>
            <person name="Pretorius I.S."/>
            <person name="Schmidt S.A."/>
            <person name="Borneman A.R."/>
        </authorList>
    </citation>
    <scope>NUCLEOTIDE SEQUENCE [LARGE SCALE GENOMIC DNA]</scope>
    <source>
        <strain evidence="3">cv. Chardonnay</strain>
        <tissue evidence="2">Leaf</tissue>
    </source>
</reference>
<evidence type="ECO:0000256" key="1">
    <source>
        <dbReference type="SAM" id="MobiDB-lite"/>
    </source>
</evidence>